<dbReference type="Proteomes" id="UP000235619">
    <property type="component" value="Unassembled WGS sequence"/>
</dbReference>
<accession>A0A2N7QB08</accession>
<comment type="caution">
    <text evidence="1">The sequence shown here is derived from an EMBL/GenBank/DDBJ whole genome shotgun (WGS) entry which is preliminary data.</text>
</comment>
<organism evidence="1 2">
    <name type="scientific">Thermodesulfobacterium geofontis</name>
    <dbReference type="NCBI Taxonomy" id="1295609"/>
    <lineage>
        <taxon>Bacteria</taxon>
        <taxon>Pseudomonadati</taxon>
        <taxon>Thermodesulfobacteriota</taxon>
        <taxon>Thermodesulfobacteria</taxon>
        <taxon>Thermodesulfobacteriales</taxon>
        <taxon>Thermodesulfobacteriaceae</taxon>
        <taxon>Thermodesulfobacterium</taxon>
    </lineage>
</organism>
<name>A0A2N7QB08_9BACT</name>
<dbReference type="EMBL" id="PNJD01000325">
    <property type="protein sequence ID" value="PMP95594.1"/>
    <property type="molecule type" value="Genomic_DNA"/>
</dbReference>
<sequence>MERNLTKDEAKERLINAFLEFAYSKNKFDWIPNWFIRYAVARDFQIKSFDKFVDFMYEKHYDMLIDQEKLYNEQNYSFFSKWNGLYFEFIELDPKYMQSFMEEFIAEEDKEDFIYYVRKNHCYVRMMTVDEAKEKVAKTFISLSKDKAFDSKEEEWFIEWNIENNFRTKSFDDFVEWLYYYEPHKLEDYVLWDFDGFVDEDEKKAFSKWIKKKQEASLSK</sequence>
<evidence type="ECO:0000313" key="2">
    <source>
        <dbReference type="Proteomes" id="UP000235619"/>
    </source>
</evidence>
<proteinExistence type="predicted"/>
<protein>
    <submittedName>
        <fullName evidence="1">Uncharacterized protein</fullName>
    </submittedName>
</protein>
<reference evidence="1 2" key="1">
    <citation type="submission" date="2018-01" db="EMBL/GenBank/DDBJ databases">
        <title>Metagenomic assembled genomes from two thermal pools in the Uzon Caldera, Kamchatka, Russia.</title>
        <authorList>
            <person name="Wilkins L."/>
            <person name="Ettinger C."/>
        </authorList>
    </citation>
    <scope>NUCLEOTIDE SEQUENCE [LARGE SCALE GENOMIC DNA]</scope>
    <source>
        <strain evidence="1">ARK-04</strain>
    </source>
</reference>
<dbReference type="AlphaFoldDB" id="A0A2N7QB08"/>
<evidence type="ECO:0000313" key="1">
    <source>
        <dbReference type="EMBL" id="PMP95594.1"/>
    </source>
</evidence>
<gene>
    <name evidence="1" type="ORF">C0169_05310</name>
</gene>